<dbReference type="GO" id="GO:0016788">
    <property type="term" value="F:hydrolase activity, acting on ester bonds"/>
    <property type="evidence" value="ECO:0007669"/>
    <property type="project" value="InterPro"/>
</dbReference>
<evidence type="ECO:0000313" key="6">
    <source>
        <dbReference type="Proteomes" id="UP000824469"/>
    </source>
</evidence>
<comment type="caution">
    <text evidence="5">The sequence shown here is derived from an EMBL/GenBank/DDBJ whole genome shotgun (WGS) entry which is preliminary data.</text>
</comment>
<name>A0AA38FVA4_TAXCH</name>
<dbReference type="InterPro" id="IPR036514">
    <property type="entry name" value="SGNH_hydro_sf"/>
</dbReference>
<feature type="chain" id="PRO_5041211829" description="GDSL esterase/lipase" evidence="4">
    <location>
        <begin position="32"/>
        <end position="390"/>
    </location>
</feature>
<evidence type="ECO:0000256" key="4">
    <source>
        <dbReference type="SAM" id="SignalP"/>
    </source>
</evidence>
<dbReference type="AlphaFoldDB" id="A0AA38FVA4"/>
<reference evidence="5 6" key="1">
    <citation type="journal article" date="2021" name="Nat. Plants">
        <title>The Taxus genome provides insights into paclitaxel biosynthesis.</title>
        <authorList>
            <person name="Xiong X."/>
            <person name="Gou J."/>
            <person name="Liao Q."/>
            <person name="Li Y."/>
            <person name="Zhou Q."/>
            <person name="Bi G."/>
            <person name="Li C."/>
            <person name="Du R."/>
            <person name="Wang X."/>
            <person name="Sun T."/>
            <person name="Guo L."/>
            <person name="Liang H."/>
            <person name="Lu P."/>
            <person name="Wu Y."/>
            <person name="Zhang Z."/>
            <person name="Ro D.K."/>
            <person name="Shang Y."/>
            <person name="Huang S."/>
            <person name="Yan J."/>
        </authorList>
    </citation>
    <scope>NUCLEOTIDE SEQUENCE [LARGE SCALE GENOMIC DNA]</scope>
    <source>
        <strain evidence="5">Ta-2019</strain>
    </source>
</reference>
<accession>A0AA38FVA4</accession>
<dbReference type="Pfam" id="PF00657">
    <property type="entry name" value="Lipase_GDSL"/>
    <property type="match status" value="1"/>
</dbReference>
<feature type="signal peptide" evidence="4">
    <location>
        <begin position="1"/>
        <end position="31"/>
    </location>
</feature>
<dbReference type="InterPro" id="IPR001087">
    <property type="entry name" value="GDSL"/>
</dbReference>
<organism evidence="5 6">
    <name type="scientific">Taxus chinensis</name>
    <name type="common">Chinese yew</name>
    <name type="synonym">Taxus wallichiana var. chinensis</name>
    <dbReference type="NCBI Taxonomy" id="29808"/>
    <lineage>
        <taxon>Eukaryota</taxon>
        <taxon>Viridiplantae</taxon>
        <taxon>Streptophyta</taxon>
        <taxon>Embryophyta</taxon>
        <taxon>Tracheophyta</taxon>
        <taxon>Spermatophyta</taxon>
        <taxon>Pinopsida</taxon>
        <taxon>Pinidae</taxon>
        <taxon>Conifers II</taxon>
        <taxon>Cupressales</taxon>
        <taxon>Taxaceae</taxon>
        <taxon>Taxus</taxon>
    </lineage>
</organism>
<keyword evidence="6" id="KW-1185">Reference proteome</keyword>
<keyword evidence="2" id="KW-0378">Hydrolase</keyword>
<dbReference type="GO" id="GO:0006629">
    <property type="term" value="P:lipid metabolic process"/>
    <property type="evidence" value="ECO:0007669"/>
    <property type="project" value="UniProtKB-KW"/>
</dbReference>
<dbReference type="OMA" id="SHECNAT"/>
<proteinExistence type="inferred from homology"/>
<protein>
    <recommendedName>
        <fullName evidence="7">GDSL esterase/lipase</fullName>
    </recommendedName>
</protein>
<dbReference type="EMBL" id="JAHRHJ020000006">
    <property type="protein sequence ID" value="KAH9311034.1"/>
    <property type="molecule type" value="Genomic_DNA"/>
</dbReference>
<evidence type="ECO:0008006" key="7">
    <source>
        <dbReference type="Google" id="ProtNLM"/>
    </source>
</evidence>
<dbReference type="Proteomes" id="UP000824469">
    <property type="component" value="Unassembled WGS sequence"/>
</dbReference>
<evidence type="ECO:0000313" key="5">
    <source>
        <dbReference type="EMBL" id="KAH9311034.1"/>
    </source>
</evidence>
<evidence type="ECO:0000256" key="3">
    <source>
        <dbReference type="ARBA" id="ARBA00023098"/>
    </source>
</evidence>
<gene>
    <name evidence="5" type="ORF">KI387_026069</name>
</gene>
<keyword evidence="4" id="KW-0732">Signal</keyword>
<evidence type="ECO:0000256" key="1">
    <source>
        <dbReference type="ARBA" id="ARBA00008668"/>
    </source>
</evidence>
<sequence length="390" mass="43255">MGIKVIATDMDAIFSLPLLIFLCLFSGRASGEKAQALFVFGDSFADTGNRNPYNQTVNRPWRRPYGFTWPGYPAGRFSSGKIQTDFWADIIGLPTPISYELLRSHECNATGKKITKGVNFAVGGSGIFRSYGFTTVAEQVKQFKDLIEENPQFNCHKLSRSVVLISAAGNDYSAFRDRNGSIAGLIKLVKPVVSGTIKAVKDLYKCGLRNFVVSNVASFGCAAEIGKTSCNSNYDDIVSLHTKLLRRSVEKLRSNYMGLSIIISDLISATKHIFSYPSLYGFVDLFVPCCAAKGGIEMCGEVDERGRALFEVCNNVEEKFYWDSIHPTQKGWFAFMSLYSYGAEMPGQNKTLTFINGAPNAISWVESLGFFAYNISIQSGSTYQFDFFHY</sequence>
<evidence type="ECO:0000256" key="2">
    <source>
        <dbReference type="ARBA" id="ARBA00022801"/>
    </source>
</evidence>
<dbReference type="Gene3D" id="3.40.50.1110">
    <property type="entry name" value="SGNH hydrolase"/>
    <property type="match status" value="1"/>
</dbReference>
<dbReference type="PANTHER" id="PTHR46020:SF4">
    <property type="entry name" value="OS04G0650200 PROTEIN"/>
    <property type="match status" value="1"/>
</dbReference>
<comment type="similarity">
    <text evidence="1">Belongs to the 'GDSL' lipolytic enzyme family.</text>
</comment>
<keyword evidence="3" id="KW-0443">Lipid metabolism</keyword>
<dbReference type="PANTHER" id="PTHR46020">
    <property type="entry name" value="OSJNBB0059K02.9 PROTEIN"/>
    <property type="match status" value="1"/>
</dbReference>